<organism evidence="6 7">
    <name type="scientific">Kaistia defluvii</name>
    <dbReference type="NCBI Taxonomy" id="410841"/>
    <lineage>
        <taxon>Bacteria</taxon>
        <taxon>Pseudomonadati</taxon>
        <taxon>Pseudomonadota</taxon>
        <taxon>Alphaproteobacteria</taxon>
        <taxon>Hyphomicrobiales</taxon>
        <taxon>Kaistiaceae</taxon>
        <taxon>Kaistia</taxon>
    </lineage>
</organism>
<dbReference type="InterPro" id="IPR000847">
    <property type="entry name" value="LysR_HTH_N"/>
</dbReference>
<feature type="domain" description="HTH lysR-type" evidence="5">
    <location>
        <begin position="2"/>
        <end position="59"/>
    </location>
</feature>
<dbReference type="Proteomes" id="UP001549321">
    <property type="component" value="Unassembled WGS sequence"/>
</dbReference>
<dbReference type="Gene3D" id="3.40.190.290">
    <property type="match status" value="1"/>
</dbReference>
<keyword evidence="7" id="KW-1185">Reference proteome</keyword>
<evidence type="ECO:0000256" key="2">
    <source>
        <dbReference type="ARBA" id="ARBA00023015"/>
    </source>
</evidence>
<accession>A0ABV2R4M3</accession>
<dbReference type="Pfam" id="PF00126">
    <property type="entry name" value="HTH_1"/>
    <property type="match status" value="1"/>
</dbReference>
<reference evidence="6 7" key="1">
    <citation type="submission" date="2024-06" db="EMBL/GenBank/DDBJ databases">
        <title>Sorghum-associated microbial communities from plants grown in Nebraska, USA.</title>
        <authorList>
            <person name="Schachtman D."/>
        </authorList>
    </citation>
    <scope>NUCLEOTIDE SEQUENCE [LARGE SCALE GENOMIC DNA]</scope>
    <source>
        <strain evidence="6 7">3207</strain>
    </source>
</reference>
<dbReference type="RefSeq" id="WP_354553593.1">
    <property type="nucleotide sequence ID" value="NZ_JBEPSM010000003.1"/>
</dbReference>
<protein>
    <submittedName>
        <fullName evidence="6">LysR family transcriptional regulator for bpeEF and oprC</fullName>
    </submittedName>
</protein>
<dbReference type="Pfam" id="PF03466">
    <property type="entry name" value="LysR_substrate"/>
    <property type="match status" value="1"/>
</dbReference>
<dbReference type="Gene3D" id="1.10.10.10">
    <property type="entry name" value="Winged helix-like DNA-binding domain superfamily/Winged helix DNA-binding domain"/>
    <property type="match status" value="1"/>
</dbReference>
<evidence type="ECO:0000256" key="3">
    <source>
        <dbReference type="ARBA" id="ARBA00023125"/>
    </source>
</evidence>
<keyword evidence="2" id="KW-0805">Transcription regulation</keyword>
<dbReference type="InterPro" id="IPR036390">
    <property type="entry name" value="WH_DNA-bd_sf"/>
</dbReference>
<dbReference type="InterPro" id="IPR058163">
    <property type="entry name" value="LysR-type_TF_proteobact-type"/>
</dbReference>
<evidence type="ECO:0000313" key="6">
    <source>
        <dbReference type="EMBL" id="MET4636068.1"/>
    </source>
</evidence>
<dbReference type="EMBL" id="JBEPSM010000003">
    <property type="protein sequence ID" value="MET4636068.1"/>
    <property type="molecule type" value="Genomic_DNA"/>
</dbReference>
<keyword evidence="3" id="KW-0238">DNA-binding</keyword>
<comment type="similarity">
    <text evidence="1">Belongs to the LysR transcriptional regulatory family.</text>
</comment>
<evidence type="ECO:0000256" key="1">
    <source>
        <dbReference type="ARBA" id="ARBA00009437"/>
    </source>
</evidence>
<dbReference type="InterPro" id="IPR036388">
    <property type="entry name" value="WH-like_DNA-bd_sf"/>
</dbReference>
<gene>
    <name evidence="6" type="ORF">ABIE08_004019</name>
</gene>
<comment type="caution">
    <text evidence="6">The sequence shown here is derived from an EMBL/GenBank/DDBJ whole genome shotgun (WGS) entry which is preliminary data.</text>
</comment>
<dbReference type="PANTHER" id="PTHR30537">
    <property type="entry name" value="HTH-TYPE TRANSCRIPTIONAL REGULATOR"/>
    <property type="match status" value="1"/>
</dbReference>
<dbReference type="PANTHER" id="PTHR30537:SF21">
    <property type="entry name" value="HTH-TYPE TRANSCRIPTIONAL REGULATOR SINR-RELATED"/>
    <property type="match status" value="1"/>
</dbReference>
<dbReference type="SUPFAM" id="SSF46785">
    <property type="entry name" value="Winged helix' DNA-binding domain"/>
    <property type="match status" value="1"/>
</dbReference>
<keyword evidence="4" id="KW-0804">Transcription</keyword>
<dbReference type="CDD" id="cd08422">
    <property type="entry name" value="PBP2_CrgA_like"/>
    <property type="match status" value="1"/>
</dbReference>
<dbReference type="SUPFAM" id="SSF53850">
    <property type="entry name" value="Periplasmic binding protein-like II"/>
    <property type="match status" value="1"/>
</dbReference>
<evidence type="ECO:0000313" key="7">
    <source>
        <dbReference type="Proteomes" id="UP001549321"/>
    </source>
</evidence>
<evidence type="ECO:0000259" key="5">
    <source>
        <dbReference type="PROSITE" id="PS50931"/>
    </source>
</evidence>
<sequence length="306" mass="33364">MFDINSLQMFEKVASLKSFTAAARALGMPKSNVSRAIARLEAQLGTRLFQRTTRDVVLTPTGQALLERSTDIIANLRDALDYVRSLAGQPRGLLKISAGVGFGVNVLAEQLPGFLLLYPDIEISLDLDSRPADLVAQAVDVAVRMGPLPDSGMVVVKLGEIRRYLCAAPSYLERRGRPSSIDHLAGHETIDMPGPDGRARPWTFSRGKETVRVEVKPRLSVNEALTIHRLVANGAGLGLLSGYICAPQILAGQLVDILPDWSPPAVEVNLVFPSRRELSPVVRAFVDYMKEASRPGSLWMKDTLTL</sequence>
<proteinExistence type="inferred from homology"/>
<dbReference type="PROSITE" id="PS50931">
    <property type="entry name" value="HTH_LYSR"/>
    <property type="match status" value="1"/>
</dbReference>
<evidence type="ECO:0000256" key="4">
    <source>
        <dbReference type="ARBA" id="ARBA00023163"/>
    </source>
</evidence>
<name>A0ABV2R4M3_9HYPH</name>
<dbReference type="PRINTS" id="PR00039">
    <property type="entry name" value="HTHLYSR"/>
</dbReference>
<dbReference type="InterPro" id="IPR005119">
    <property type="entry name" value="LysR_subst-bd"/>
</dbReference>